<dbReference type="EC" id="2.5.1.47" evidence="4"/>
<evidence type="ECO:0000256" key="4">
    <source>
        <dbReference type="ARBA" id="ARBA00012681"/>
    </source>
</evidence>
<comment type="catalytic activity">
    <reaction evidence="9">
        <text>O-acetyl-L-serine + hydrogen sulfide = L-cysteine + acetate</text>
        <dbReference type="Rhea" id="RHEA:14829"/>
        <dbReference type="ChEBI" id="CHEBI:29919"/>
        <dbReference type="ChEBI" id="CHEBI:30089"/>
        <dbReference type="ChEBI" id="CHEBI:35235"/>
        <dbReference type="ChEBI" id="CHEBI:58340"/>
        <dbReference type="EC" id="2.5.1.47"/>
    </reaction>
</comment>
<comment type="cofactor">
    <cofactor evidence="1 10">
        <name>pyridoxal 5'-phosphate</name>
        <dbReference type="ChEBI" id="CHEBI:597326"/>
    </cofactor>
</comment>
<dbReference type="InterPro" id="IPR005856">
    <property type="entry name" value="Cys_synth"/>
</dbReference>
<dbReference type="FunFam" id="3.40.50.1100:FF:000006">
    <property type="entry name" value="Cysteine synthase"/>
    <property type="match status" value="1"/>
</dbReference>
<accession>C0GFW4</accession>
<protein>
    <recommendedName>
        <fullName evidence="4">cysteine synthase</fullName>
        <ecNumber evidence="4">2.5.1.47</ecNumber>
    </recommendedName>
</protein>
<gene>
    <name evidence="13" type="ORF">DealDRAFT_1373</name>
</gene>
<evidence type="ECO:0000256" key="2">
    <source>
        <dbReference type="ARBA" id="ARBA00004962"/>
    </source>
</evidence>
<dbReference type="OrthoDB" id="9808024at2"/>
<evidence type="ECO:0000259" key="12">
    <source>
        <dbReference type="Pfam" id="PF00291"/>
    </source>
</evidence>
<evidence type="ECO:0000256" key="6">
    <source>
        <dbReference type="ARBA" id="ARBA00022679"/>
    </source>
</evidence>
<dbReference type="SUPFAM" id="SSF53686">
    <property type="entry name" value="Tryptophan synthase beta subunit-like PLP-dependent enzymes"/>
    <property type="match status" value="1"/>
</dbReference>
<dbReference type="Pfam" id="PF00291">
    <property type="entry name" value="PALP"/>
    <property type="match status" value="1"/>
</dbReference>
<dbReference type="eggNOG" id="COG0031">
    <property type="taxonomic scope" value="Bacteria"/>
</dbReference>
<dbReference type="PANTHER" id="PTHR10314">
    <property type="entry name" value="CYSTATHIONINE BETA-SYNTHASE"/>
    <property type="match status" value="1"/>
</dbReference>
<name>C0GFW4_DETAL</name>
<evidence type="ECO:0000256" key="7">
    <source>
        <dbReference type="ARBA" id="ARBA00022898"/>
    </source>
</evidence>
<evidence type="ECO:0000256" key="5">
    <source>
        <dbReference type="ARBA" id="ARBA00022605"/>
    </source>
</evidence>
<dbReference type="InterPro" id="IPR036052">
    <property type="entry name" value="TrpB-like_PALP_sf"/>
</dbReference>
<dbReference type="AlphaFoldDB" id="C0GFW4"/>
<comment type="pathway">
    <text evidence="2">Amino-acid biosynthesis; L-cysteine biosynthesis; L-cysteine from L-serine: step 2/2.</text>
</comment>
<dbReference type="GO" id="GO:0004124">
    <property type="term" value="F:cysteine synthase activity"/>
    <property type="evidence" value="ECO:0007669"/>
    <property type="project" value="UniProtKB-EC"/>
</dbReference>
<proteinExistence type="inferred from homology"/>
<evidence type="ECO:0000256" key="11">
    <source>
        <dbReference type="PIRSR" id="PIRSR605856-51"/>
    </source>
</evidence>
<evidence type="ECO:0000256" key="10">
    <source>
        <dbReference type="PIRSR" id="PIRSR605856-50"/>
    </source>
</evidence>
<keyword evidence="5" id="KW-0028">Amino-acid biosynthesis</keyword>
<dbReference type="GO" id="GO:0006535">
    <property type="term" value="P:cysteine biosynthetic process from serine"/>
    <property type="evidence" value="ECO:0007669"/>
    <property type="project" value="InterPro"/>
</dbReference>
<keyword evidence="6" id="KW-0808">Transferase</keyword>
<dbReference type="NCBIfam" id="TIGR01136">
    <property type="entry name" value="cysKM"/>
    <property type="match status" value="1"/>
</dbReference>
<dbReference type="RefSeq" id="WP_008516072.1">
    <property type="nucleotide sequence ID" value="NZ_ACJM01000006.1"/>
</dbReference>
<dbReference type="InterPro" id="IPR001926">
    <property type="entry name" value="TrpB-like_PALP"/>
</dbReference>
<comment type="similarity">
    <text evidence="3">Belongs to the cysteine synthase/cystathionine beta-synthase family.</text>
</comment>
<feature type="binding site" evidence="10">
    <location>
        <begin position="177"/>
        <end position="181"/>
    </location>
    <ligand>
        <name>pyridoxal 5'-phosphate</name>
        <dbReference type="ChEBI" id="CHEBI:597326"/>
    </ligand>
</feature>
<dbReference type="NCBIfam" id="TIGR01139">
    <property type="entry name" value="cysK"/>
    <property type="match status" value="1"/>
</dbReference>
<evidence type="ECO:0000313" key="14">
    <source>
        <dbReference type="Proteomes" id="UP000006443"/>
    </source>
</evidence>
<keyword evidence="14" id="KW-1185">Reference proteome</keyword>
<dbReference type="Gene3D" id="3.40.50.1100">
    <property type="match status" value="2"/>
</dbReference>
<dbReference type="InterPro" id="IPR050214">
    <property type="entry name" value="Cys_Synth/Cystath_Beta-Synth"/>
</dbReference>
<sequence length="308" mass="32254">MNILPDITASIGNTPLVAMDRLAAGLAARVAAKLEGRNPLGSVKDRTAWAMVRAAEEQGKLKPGGDIVEATSGNTGIALAYISAVRGYNLTLTMPENMSSERVQLLRALGAQVRLTPREDGMYGALTLAEELAKERQAVIPGQFENPANPQIHFETTGPEIWRDTDGKVDIFVAGVGTGGTLTGVGRFLRSQNPAVEIIAVEPEASPVLSGGKPGPHVIQGIGAGFVPDVLDEGIFDRIEKVSNEEAMASARRLAEAEGILGGFSSGAAVAAALRVASLQENKGKLVVTVCPDGGERYLSTNLFAREG</sequence>
<dbReference type="Proteomes" id="UP000006443">
    <property type="component" value="Unassembled WGS sequence"/>
</dbReference>
<dbReference type="EMBL" id="ACJM01000006">
    <property type="protein sequence ID" value="EEG77653.1"/>
    <property type="molecule type" value="Genomic_DNA"/>
</dbReference>
<feature type="domain" description="Tryptophan synthase beta chain-like PALP" evidence="12">
    <location>
        <begin position="7"/>
        <end position="291"/>
    </location>
</feature>
<dbReference type="UniPathway" id="UPA00136">
    <property type="reaction ID" value="UER00200"/>
</dbReference>
<evidence type="ECO:0000256" key="3">
    <source>
        <dbReference type="ARBA" id="ARBA00007103"/>
    </source>
</evidence>
<feature type="binding site" evidence="10">
    <location>
        <position position="74"/>
    </location>
    <ligand>
        <name>pyridoxal 5'-phosphate</name>
        <dbReference type="ChEBI" id="CHEBI:597326"/>
    </ligand>
</feature>
<keyword evidence="7 10" id="KW-0663">Pyridoxal phosphate</keyword>
<comment type="caution">
    <text evidence="13">The sequence shown here is derived from an EMBL/GenBank/DDBJ whole genome shotgun (WGS) entry which is preliminary data.</text>
</comment>
<keyword evidence="8" id="KW-0198">Cysteine biosynthesis</keyword>
<reference evidence="13 14" key="1">
    <citation type="submission" date="2009-02" db="EMBL/GenBank/DDBJ databases">
        <title>Sequencing of the draft genome and assembly of Dethiobacter alkaliphilus AHT 1.</title>
        <authorList>
            <consortium name="US DOE Joint Genome Institute (JGI-PGF)"/>
            <person name="Lucas S."/>
            <person name="Copeland A."/>
            <person name="Lapidus A."/>
            <person name="Glavina del Rio T."/>
            <person name="Dalin E."/>
            <person name="Tice H."/>
            <person name="Bruce D."/>
            <person name="Goodwin L."/>
            <person name="Pitluck S."/>
            <person name="Larimer F."/>
            <person name="Land M.L."/>
            <person name="Hauser L."/>
            <person name="Muyzer G."/>
        </authorList>
    </citation>
    <scope>NUCLEOTIDE SEQUENCE [LARGE SCALE GENOMIC DNA]</scope>
    <source>
        <strain evidence="13 14">AHT 1</strain>
    </source>
</reference>
<dbReference type="CDD" id="cd01561">
    <property type="entry name" value="CBS_like"/>
    <property type="match status" value="1"/>
</dbReference>
<organism evidence="13 14">
    <name type="scientific">Dethiobacter alkaliphilus AHT 1</name>
    <dbReference type="NCBI Taxonomy" id="555088"/>
    <lineage>
        <taxon>Bacteria</taxon>
        <taxon>Bacillati</taxon>
        <taxon>Bacillota</taxon>
        <taxon>Dethiobacteria</taxon>
        <taxon>Dethiobacterales</taxon>
        <taxon>Dethiobacteraceae</taxon>
        <taxon>Dethiobacter</taxon>
    </lineage>
</organism>
<evidence type="ECO:0000313" key="13">
    <source>
        <dbReference type="EMBL" id="EEG77653.1"/>
    </source>
</evidence>
<evidence type="ECO:0000256" key="1">
    <source>
        <dbReference type="ARBA" id="ARBA00001933"/>
    </source>
</evidence>
<feature type="modified residue" description="N6-(pyridoxal phosphate)lysine" evidence="11">
    <location>
        <position position="44"/>
    </location>
</feature>
<dbReference type="STRING" id="555088.DealDRAFT_1373"/>
<evidence type="ECO:0000256" key="8">
    <source>
        <dbReference type="ARBA" id="ARBA00023192"/>
    </source>
</evidence>
<feature type="binding site" evidence="10">
    <location>
        <position position="265"/>
    </location>
    <ligand>
        <name>pyridoxal 5'-phosphate</name>
        <dbReference type="ChEBI" id="CHEBI:597326"/>
    </ligand>
</feature>
<evidence type="ECO:0000256" key="9">
    <source>
        <dbReference type="ARBA" id="ARBA00047931"/>
    </source>
</evidence>
<dbReference type="InterPro" id="IPR005859">
    <property type="entry name" value="CysK"/>
</dbReference>